<name>H8XAX1_CANO9</name>
<feature type="region of interest" description="Disordered" evidence="1">
    <location>
        <begin position="392"/>
        <end position="430"/>
    </location>
</feature>
<dbReference type="Proteomes" id="UP000005018">
    <property type="component" value="Chromosome 8"/>
</dbReference>
<dbReference type="InterPro" id="IPR012337">
    <property type="entry name" value="RNaseH-like_sf"/>
</dbReference>
<dbReference type="AlphaFoldDB" id="H8XAX1"/>
<evidence type="ECO:0000313" key="4">
    <source>
        <dbReference type="Proteomes" id="UP000005018"/>
    </source>
</evidence>
<dbReference type="OrthoDB" id="5953249at2759"/>
<dbReference type="InterPro" id="IPR036397">
    <property type="entry name" value="RNaseH_sf"/>
</dbReference>
<dbReference type="SUPFAM" id="SSF53098">
    <property type="entry name" value="Ribonuclease H-like"/>
    <property type="match status" value="1"/>
</dbReference>
<feature type="domain" description="Gfd2/YDR514C-like C-terminal" evidence="2">
    <location>
        <begin position="167"/>
        <end position="341"/>
    </location>
</feature>
<evidence type="ECO:0000259" key="2">
    <source>
        <dbReference type="Pfam" id="PF21762"/>
    </source>
</evidence>
<proteinExistence type="predicted"/>
<dbReference type="eggNOG" id="ENOG502QTQR">
    <property type="taxonomic scope" value="Eukaryota"/>
</dbReference>
<dbReference type="GO" id="GO:0003676">
    <property type="term" value="F:nucleic acid binding"/>
    <property type="evidence" value="ECO:0007669"/>
    <property type="project" value="InterPro"/>
</dbReference>
<dbReference type="RefSeq" id="XP_003871344.1">
    <property type="nucleotide sequence ID" value="XM_003871295.1"/>
</dbReference>
<dbReference type="Pfam" id="PF21762">
    <property type="entry name" value="DEDDh_C"/>
    <property type="match status" value="1"/>
</dbReference>
<feature type="region of interest" description="Disordered" evidence="1">
    <location>
        <begin position="447"/>
        <end position="472"/>
    </location>
</feature>
<dbReference type="InterPro" id="IPR048519">
    <property type="entry name" value="Gfd2/YDR514C-like_C"/>
</dbReference>
<feature type="compositionally biased region" description="Basic residues" evidence="1">
    <location>
        <begin position="411"/>
        <end position="422"/>
    </location>
</feature>
<dbReference type="EMBL" id="HE681726">
    <property type="protein sequence ID" value="CCG25219.1"/>
    <property type="molecule type" value="Genomic_DNA"/>
</dbReference>
<accession>H8XAX1</accession>
<keyword evidence="4" id="KW-1185">Reference proteome</keyword>
<dbReference type="InterPro" id="IPR040151">
    <property type="entry name" value="Gfd2/YDR514C-like"/>
</dbReference>
<evidence type="ECO:0000256" key="1">
    <source>
        <dbReference type="SAM" id="MobiDB-lite"/>
    </source>
</evidence>
<sequence length="472" mass="53860">MVNDDLSALNTSGVEDARSNKNGENEAGVFKNGNVFGIPSGQNRTKKDNHNRRKGQRGDKHGRGTRHSQLHNNNQSQDQHSRLKISDEDRQTALNHITQLYESSLQPIRVLYTPNTNKKDNAQVDLFMANYVNRNHSHIITNPRLTDKVFRHQFHNQIHQLICQKAILFSIDIEAWEINNQTVTEIGISIYDPRRNGSFNLVPNFTKLHIRILENMHRVNGKYVVDHALNFVGEPTLILSMQDSVILIQSLFDYFFKSPNDDGLETYLVGHGLPGDIKWLSSIGINFPPKYATLDTLEILKITHGKHNLSLGNALRKLDLPHVFLHNAGNDAYYTLLLCLKLLDPGVRSLYQLDLCVDESLMMSEDERRALKEEKERKKKEKRELRELKKLQKELGLESTNEENDKDKSEGKKKKKPRKKQLQNHNIAQSVQCSASDAVLYVFGGKQLPEEGEGSGEGEEEVTEDLEIVFKA</sequence>
<gene>
    <name evidence="3" type="ORF">CORT_0H01030</name>
</gene>
<dbReference type="GeneID" id="14542465"/>
<organism evidence="3 4">
    <name type="scientific">Candida orthopsilosis (strain 90-125)</name>
    <name type="common">Yeast</name>
    <dbReference type="NCBI Taxonomy" id="1136231"/>
    <lineage>
        <taxon>Eukaryota</taxon>
        <taxon>Fungi</taxon>
        <taxon>Dikarya</taxon>
        <taxon>Ascomycota</taxon>
        <taxon>Saccharomycotina</taxon>
        <taxon>Pichiomycetes</taxon>
        <taxon>Debaryomycetaceae</taxon>
        <taxon>Candida/Lodderomyces clade</taxon>
        <taxon>Candida</taxon>
    </lineage>
</organism>
<protein>
    <recommendedName>
        <fullName evidence="2">Gfd2/YDR514C-like C-terminal domain-containing protein</fullName>
    </recommendedName>
</protein>
<feature type="region of interest" description="Disordered" evidence="1">
    <location>
        <begin position="1"/>
        <end position="83"/>
    </location>
</feature>
<feature type="compositionally biased region" description="Basic and acidic residues" evidence="1">
    <location>
        <begin position="15"/>
        <end position="24"/>
    </location>
</feature>
<dbReference type="GO" id="GO:0005634">
    <property type="term" value="C:nucleus"/>
    <property type="evidence" value="ECO:0007669"/>
    <property type="project" value="TreeGrafter"/>
</dbReference>
<reference evidence="3 4" key="1">
    <citation type="journal article" date="2012" name="PLoS ONE">
        <title>Sequence and analysis of the genome of the pathogenic yeast Candida orthopsilosis.</title>
        <authorList>
            <person name="Riccombeni A."/>
            <person name="Vidanes G."/>
            <person name="Proux-Wera E."/>
            <person name="Wolfe K.H."/>
            <person name="Butler G."/>
        </authorList>
    </citation>
    <scope>NUCLEOTIDE SEQUENCE [LARGE SCALE GENOMIC DNA]</scope>
    <source>
        <strain evidence="3 4">Co 90-125</strain>
    </source>
</reference>
<dbReference type="PANTHER" id="PTHR28083:SF1">
    <property type="entry name" value="GOOD FOR FULL DBP5 ACTIVITY PROTEIN 2"/>
    <property type="match status" value="1"/>
</dbReference>
<dbReference type="HOGENOM" id="CLU_578692_0_0_1"/>
<dbReference type="PANTHER" id="PTHR28083">
    <property type="entry name" value="GOOD FOR FULL DBP5 ACTIVITY PROTEIN 2"/>
    <property type="match status" value="1"/>
</dbReference>
<dbReference type="Gene3D" id="3.30.420.10">
    <property type="entry name" value="Ribonuclease H-like superfamily/Ribonuclease H"/>
    <property type="match status" value="1"/>
</dbReference>
<feature type="compositionally biased region" description="Acidic residues" evidence="1">
    <location>
        <begin position="450"/>
        <end position="472"/>
    </location>
</feature>
<dbReference type="KEGG" id="cot:CORT_0H01030"/>
<evidence type="ECO:0000313" key="3">
    <source>
        <dbReference type="EMBL" id="CCG25219.1"/>
    </source>
</evidence>